<feature type="region of interest" description="Disordered" evidence="1">
    <location>
        <begin position="170"/>
        <end position="317"/>
    </location>
</feature>
<dbReference type="VEuPathDB" id="FungiDB:H310_04410"/>
<feature type="compositionally biased region" description="Low complexity" evidence="1">
    <location>
        <begin position="107"/>
        <end position="120"/>
    </location>
</feature>
<gene>
    <name evidence="2" type="ORF">DYB32_002559</name>
</gene>
<feature type="region of interest" description="Disordered" evidence="1">
    <location>
        <begin position="340"/>
        <end position="445"/>
    </location>
</feature>
<name>A0A3R7D3X8_9STRA</name>
<dbReference type="AlphaFoldDB" id="A0A3R7D3X8"/>
<accession>A0A3R7D3X8</accession>
<feature type="compositionally biased region" description="Polar residues" evidence="1">
    <location>
        <begin position="429"/>
        <end position="445"/>
    </location>
</feature>
<dbReference type="Proteomes" id="UP000285060">
    <property type="component" value="Unassembled WGS sequence"/>
</dbReference>
<feature type="compositionally biased region" description="Low complexity" evidence="1">
    <location>
        <begin position="129"/>
        <end position="142"/>
    </location>
</feature>
<evidence type="ECO:0000313" key="3">
    <source>
        <dbReference type="Proteomes" id="UP000285060"/>
    </source>
</evidence>
<evidence type="ECO:0000313" key="2">
    <source>
        <dbReference type="EMBL" id="RHY32448.1"/>
    </source>
</evidence>
<sequence length="445" mass="48721">MITFYSLTFLEFNSKEEKFHSKGKTEEILDFKHADAKAAFQQRIVEKLSEVLEQEVEGVMAVCSSRDGWTGPYRRRSQEYIVVMIGNQKTMKEIHDEMVDFMGAESAEAAPPNAAAEASPSPSPPSSSPEPVSEEPANAAPPKKIVNLSGVKSSSTTVEVSGKTSSTIRVIGNSSKDLKDALKSRSERFGIPEKKLDKPAAQSSRQTTTKLSITERLGGRVTDKKDLAASRGDNRSRQESRDTNNKRKSGGDFDDSSSRSNKDVEESDQRPSKRPARDPKGSDLRYPPGPGGHGPRGGPYPFPPMFQGYPPYHMPPPEFMYPPYPLPHHMPGFGYPGMPRGPYQPRMPHGAGAPRRFNNKWVNPTTASAEGDAKANGDPADPTNEPHNQTTPYPGGGPASSLAPRAYGFGYPRPRFQNKTWVRPDPKETTPQADETLSASLPKTP</sequence>
<comment type="caution">
    <text evidence="2">The sequence shown here is derived from an EMBL/GenBank/DDBJ whole genome shotgun (WGS) entry which is preliminary data.</text>
</comment>
<feature type="compositionally biased region" description="Basic and acidic residues" evidence="1">
    <location>
        <begin position="217"/>
        <end position="283"/>
    </location>
</feature>
<proteinExistence type="predicted"/>
<feature type="compositionally biased region" description="Basic and acidic residues" evidence="1">
    <location>
        <begin position="176"/>
        <end position="198"/>
    </location>
</feature>
<feature type="compositionally biased region" description="Polar residues" evidence="1">
    <location>
        <begin position="201"/>
        <end position="212"/>
    </location>
</feature>
<evidence type="ECO:0000256" key="1">
    <source>
        <dbReference type="SAM" id="MobiDB-lite"/>
    </source>
</evidence>
<protein>
    <submittedName>
        <fullName evidence="2">Uncharacterized protein</fullName>
    </submittedName>
</protein>
<organism evidence="2 3">
    <name type="scientific">Aphanomyces invadans</name>
    <dbReference type="NCBI Taxonomy" id="157072"/>
    <lineage>
        <taxon>Eukaryota</taxon>
        <taxon>Sar</taxon>
        <taxon>Stramenopiles</taxon>
        <taxon>Oomycota</taxon>
        <taxon>Saprolegniomycetes</taxon>
        <taxon>Saprolegniales</taxon>
        <taxon>Verrucalvaceae</taxon>
        <taxon>Aphanomyces</taxon>
    </lineage>
</organism>
<dbReference type="EMBL" id="QUSY01000136">
    <property type="protein sequence ID" value="RHY32448.1"/>
    <property type="molecule type" value="Genomic_DNA"/>
</dbReference>
<keyword evidence="3" id="KW-1185">Reference proteome</keyword>
<reference evidence="2 3" key="1">
    <citation type="submission" date="2018-08" db="EMBL/GenBank/DDBJ databases">
        <title>Aphanomyces genome sequencing and annotation.</title>
        <authorList>
            <person name="Minardi D."/>
            <person name="Oidtmann B."/>
            <person name="Van Der Giezen M."/>
            <person name="Studholme D.J."/>
        </authorList>
    </citation>
    <scope>NUCLEOTIDE SEQUENCE [LARGE SCALE GENOMIC DNA]</scope>
    <source>
        <strain evidence="2 3">NJM0002</strain>
    </source>
</reference>
<feature type="region of interest" description="Disordered" evidence="1">
    <location>
        <begin position="107"/>
        <end position="144"/>
    </location>
</feature>